<dbReference type="InterPro" id="IPR024930">
    <property type="entry name" value="Skp_dom_sf"/>
</dbReference>
<dbReference type="GO" id="GO:0005829">
    <property type="term" value="C:cytosol"/>
    <property type="evidence" value="ECO:0007669"/>
    <property type="project" value="TreeGrafter"/>
</dbReference>
<dbReference type="Proteomes" id="UP000001661">
    <property type="component" value="Chromosome"/>
</dbReference>
<dbReference type="SMART" id="SM00935">
    <property type="entry name" value="OmpH"/>
    <property type="match status" value="1"/>
</dbReference>
<proteinExistence type="inferred from homology"/>
<dbReference type="GO" id="GO:0051082">
    <property type="term" value="F:unfolded protein binding"/>
    <property type="evidence" value="ECO:0007669"/>
    <property type="project" value="InterPro"/>
</dbReference>
<dbReference type="InterPro" id="IPR005632">
    <property type="entry name" value="Chaperone_Skp"/>
</dbReference>
<dbReference type="KEGG" id="aar:Acear_2200"/>
<evidence type="ECO:0000256" key="2">
    <source>
        <dbReference type="ARBA" id="ARBA00022729"/>
    </source>
</evidence>
<keyword evidence="2" id="KW-0732">Signal</keyword>
<dbReference type="HOGENOM" id="CLU_1615408_0_0_9"/>
<reference evidence="3 4" key="1">
    <citation type="journal article" date="2010" name="Stand. Genomic Sci.">
        <title>Complete genome sequence of Acetohalobium arabaticum type strain (Z-7288).</title>
        <authorList>
            <person name="Sikorski J."/>
            <person name="Lapidus A."/>
            <person name="Chertkov O."/>
            <person name="Lucas S."/>
            <person name="Copeland A."/>
            <person name="Glavina Del Rio T."/>
            <person name="Nolan M."/>
            <person name="Tice H."/>
            <person name="Cheng J.F."/>
            <person name="Han C."/>
            <person name="Brambilla E."/>
            <person name="Pitluck S."/>
            <person name="Liolios K."/>
            <person name="Ivanova N."/>
            <person name="Mavromatis K."/>
            <person name="Mikhailova N."/>
            <person name="Pati A."/>
            <person name="Bruce D."/>
            <person name="Detter C."/>
            <person name="Tapia R."/>
            <person name="Goodwin L."/>
            <person name="Chen A."/>
            <person name="Palaniappan K."/>
            <person name="Land M."/>
            <person name="Hauser L."/>
            <person name="Chang Y.J."/>
            <person name="Jeffries C.D."/>
            <person name="Rohde M."/>
            <person name="Goker M."/>
            <person name="Spring S."/>
            <person name="Woyke T."/>
            <person name="Bristow J."/>
            <person name="Eisen J.A."/>
            <person name="Markowitz V."/>
            <person name="Hugenholtz P."/>
            <person name="Kyrpides N.C."/>
            <person name="Klenk H.P."/>
        </authorList>
    </citation>
    <scope>NUCLEOTIDE SEQUENCE [LARGE SCALE GENOMIC DNA]</scope>
    <source>
        <strain evidence="4">ATCC 49924 / DSM 5501 / Z-7288</strain>
    </source>
</reference>
<gene>
    <name evidence="3" type="ordered locus">Acear_2200</name>
</gene>
<accession>D9QTW5</accession>
<dbReference type="PANTHER" id="PTHR35089">
    <property type="entry name" value="CHAPERONE PROTEIN SKP"/>
    <property type="match status" value="1"/>
</dbReference>
<organism evidence="3 4">
    <name type="scientific">Acetohalobium arabaticum (strain ATCC 49924 / DSM 5501 / Z-7288)</name>
    <dbReference type="NCBI Taxonomy" id="574087"/>
    <lineage>
        <taxon>Bacteria</taxon>
        <taxon>Bacillati</taxon>
        <taxon>Bacillota</taxon>
        <taxon>Clostridia</taxon>
        <taxon>Halanaerobiales</taxon>
        <taxon>Halobacteroidaceae</taxon>
        <taxon>Acetohalobium</taxon>
    </lineage>
</organism>
<dbReference type="PANTHER" id="PTHR35089:SF1">
    <property type="entry name" value="CHAPERONE PROTEIN SKP"/>
    <property type="match status" value="1"/>
</dbReference>
<dbReference type="STRING" id="574087.Acear_2200"/>
<sequence>MFKENKLIKILALTLVLSLGIGAVVVLSPMVKAKSEVKKAVAYVDFGKLLKNHPKRDEVDAEFNQYYQNLKEELGSELQSKLEETSGDERQKLLQNYNQRLNEQVKQRQAELLQPLKEDIDATIKKVAAKEEVAVVLHKESVVYGGNDLTDKVLKAMEEQTESN</sequence>
<dbReference type="OrthoDB" id="1629169at2"/>
<evidence type="ECO:0000313" key="3">
    <source>
        <dbReference type="EMBL" id="ADL13686.1"/>
    </source>
</evidence>
<dbReference type="SUPFAM" id="SSF111384">
    <property type="entry name" value="OmpH-like"/>
    <property type="match status" value="1"/>
</dbReference>
<dbReference type="eggNOG" id="COG2825">
    <property type="taxonomic scope" value="Bacteria"/>
</dbReference>
<keyword evidence="4" id="KW-1185">Reference proteome</keyword>
<dbReference type="Pfam" id="PF03938">
    <property type="entry name" value="OmpH"/>
    <property type="match status" value="1"/>
</dbReference>
<comment type="similarity">
    <text evidence="1">Belongs to the Skp family.</text>
</comment>
<name>D9QTW5_ACEAZ</name>
<dbReference type="RefSeq" id="WP_013279127.1">
    <property type="nucleotide sequence ID" value="NC_014378.1"/>
</dbReference>
<dbReference type="Gene3D" id="3.30.910.20">
    <property type="entry name" value="Skp domain"/>
    <property type="match status" value="1"/>
</dbReference>
<dbReference type="EMBL" id="CP002105">
    <property type="protein sequence ID" value="ADL13686.1"/>
    <property type="molecule type" value="Genomic_DNA"/>
</dbReference>
<dbReference type="GO" id="GO:0050821">
    <property type="term" value="P:protein stabilization"/>
    <property type="evidence" value="ECO:0007669"/>
    <property type="project" value="TreeGrafter"/>
</dbReference>
<evidence type="ECO:0000256" key="1">
    <source>
        <dbReference type="ARBA" id="ARBA00009091"/>
    </source>
</evidence>
<dbReference type="AlphaFoldDB" id="D9QTW5"/>
<protein>
    <submittedName>
        <fullName evidence="3">Outer membrane chaperone Skp (OmpH)</fullName>
    </submittedName>
</protein>
<evidence type="ECO:0000313" key="4">
    <source>
        <dbReference type="Proteomes" id="UP000001661"/>
    </source>
</evidence>